<evidence type="ECO:0000313" key="2">
    <source>
        <dbReference type="EMBL" id="CDS87495.1"/>
    </source>
</evidence>
<evidence type="ECO:0000313" key="3">
    <source>
        <dbReference type="EMBL" id="CDT42606.1"/>
    </source>
</evidence>
<sequence>MATEIFTVKITPLEAQKMIKENLDADLVFSDSYNLGDDKFILITTFEKYYARNNSDAGLIVVYENTTGKTVIKATSTGSAIGILKIDWGAGGNLLKRVKNILTDYII</sequence>
<dbReference type="RefSeq" id="WP_011861315.1">
    <property type="nucleotide sequence ID" value="NZ_BBYB01000071.1"/>
</dbReference>
<evidence type="ECO:0000313" key="1">
    <source>
        <dbReference type="EMBL" id="CDS84145.1"/>
    </source>
</evidence>
<gene>
    <name evidence="3" type="ORF">BN1095_470101</name>
    <name evidence="2" type="ORF">BN1096_620066</name>
    <name evidence="1" type="ORF">BN1097_250065</name>
</gene>
<organism evidence="1">
    <name type="scientific">Clostridioides difficile</name>
    <name type="common">Peptoclostridium difficile</name>
    <dbReference type="NCBI Taxonomy" id="1496"/>
    <lineage>
        <taxon>Bacteria</taxon>
        <taxon>Bacillati</taxon>
        <taxon>Bacillota</taxon>
        <taxon>Clostridia</taxon>
        <taxon>Peptostreptococcales</taxon>
        <taxon>Peptostreptococcaceae</taxon>
        <taxon>Clostridioides</taxon>
    </lineage>
</organism>
<dbReference type="Pfam" id="PF19524">
    <property type="entry name" value="DUF6054"/>
    <property type="match status" value="1"/>
</dbReference>
<dbReference type="EMBL" id="LK933149">
    <property type="protein sequence ID" value="CDT42606.1"/>
    <property type="molecule type" value="Genomic_DNA"/>
</dbReference>
<proteinExistence type="predicted"/>
<dbReference type="KEGG" id="pdf:CD630DERM_17280"/>
<dbReference type="InterPro" id="IPR046117">
    <property type="entry name" value="DUF6054"/>
</dbReference>
<dbReference type="EMBL" id="LK932360">
    <property type="protein sequence ID" value="CDS84145.1"/>
    <property type="molecule type" value="Genomic_DNA"/>
</dbReference>
<dbReference type="EMBL" id="LK932516">
    <property type="protein sequence ID" value="CDS87495.1"/>
    <property type="molecule type" value="Genomic_DNA"/>
</dbReference>
<dbReference type="AlphaFoldDB" id="A0A069A6U7"/>
<protein>
    <submittedName>
        <fullName evidence="1">Uncharacterized protein</fullName>
    </submittedName>
</protein>
<name>A0A069A6U7_CLODI</name>
<reference evidence="1" key="1">
    <citation type="submission" date="2014-07" db="EMBL/GenBank/DDBJ databases">
        <authorList>
            <person name="Monot Marc"/>
        </authorList>
    </citation>
    <scope>NUCLEOTIDE SEQUENCE</scope>
    <source>
        <strain evidence="3">7032989</strain>
        <strain evidence="1">7032994</strain>
    </source>
</reference>
<accession>A0A069A6U7</accession>